<feature type="compositionally biased region" description="Basic and acidic residues" evidence="5">
    <location>
        <begin position="319"/>
        <end position="333"/>
    </location>
</feature>
<evidence type="ECO:0000313" key="9">
    <source>
        <dbReference type="Proteomes" id="UP001179361"/>
    </source>
</evidence>
<dbReference type="InterPro" id="IPR006665">
    <property type="entry name" value="OmpA-like"/>
</dbReference>
<name>A0ABS8Q7D4_9BURK</name>
<dbReference type="SUPFAM" id="SSF103088">
    <property type="entry name" value="OmpA-like"/>
    <property type="match status" value="1"/>
</dbReference>
<dbReference type="Gene3D" id="3.30.1330.60">
    <property type="entry name" value="OmpA-like domain"/>
    <property type="match status" value="1"/>
</dbReference>
<feature type="domain" description="OmpA-like" evidence="7">
    <location>
        <begin position="218"/>
        <end position="333"/>
    </location>
</feature>
<sequence length="333" mass="36478">MRIHRLLGFMVFFGAASLAHGQMPKADTVKDAKDHPLLSRFEGSKLVGYDVKEFDEAALPAGKRLRNKDGKWGFEKTFQLEGKVTRIAYNYPKERSSLEVMRNYQAALEKAGLKIAFACAKETCGQDLGDHWIDKIDGHFIKGGGDYWSPFNYGRRDMRYLAASGTRPNGSAVHAVVYVVSPVKDYNGGVYLEIVEGKAMETGKVAATLNAADMAKSITSEGKVAIYGVHFDTGKADVKPDSKPALDEMAKMLQQNQKLKVFVVGHTDNQGELAGNLSLSQKRAEAVVKSLADGYKVDARRLSPKGVASYAPLASNNDDAGRQKNRRVELVAQ</sequence>
<keyword evidence="2 4" id="KW-0472">Membrane</keyword>
<dbReference type="InterPro" id="IPR036737">
    <property type="entry name" value="OmpA-like_sf"/>
</dbReference>
<comment type="caution">
    <text evidence="8">The sequence shown here is derived from an EMBL/GenBank/DDBJ whole genome shotgun (WGS) entry which is preliminary data.</text>
</comment>
<organism evidence="8 9">
    <name type="scientific">Massilia phyllostachyos</name>
    <dbReference type="NCBI Taxonomy" id="2898585"/>
    <lineage>
        <taxon>Bacteria</taxon>
        <taxon>Pseudomonadati</taxon>
        <taxon>Pseudomonadota</taxon>
        <taxon>Betaproteobacteria</taxon>
        <taxon>Burkholderiales</taxon>
        <taxon>Oxalobacteraceae</taxon>
        <taxon>Telluria group</taxon>
        <taxon>Massilia</taxon>
    </lineage>
</organism>
<dbReference type="InterPro" id="IPR006664">
    <property type="entry name" value="OMP_bac"/>
</dbReference>
<dbReference type="InterPro" id="IPR050330">
    <property type="entry name" value="Bact_OuterMem_StrucFunc"/>
</dbReference>
<evidence type="ECO:0000259" key="7">
    <source>
        <dbReference type="PROSITE" id="PS51123"/>
    </source>
</evidence>
<evidence type="ECO:0000256" key="4">
    <source>
        <dbReference type="PROSITE-ProRule" id="PRU00473"/>
    </source>
</evidence>
<evidence type="ECO:0000313" key="8">
    <source>
        <dbReference type="EMBL" id="MCD2517658.1"/>
    </source>
</evidence>
<keyword evidence="3" id="KW-0998">Cell outer membrane</keyword>
<accession>A0ABS8Q7D4</accession>
<evidence type="ECO:0000256" key="5">
    <source>
        <dbReference type="SAM" id="MobiDB-lite"/>
    </source>
</evidence>
<protein>
    <submittedName>
        <fullName evidence="8">DUF4892 domain-containing protein</fullName>
    </submittedName>
</protein>
<dbReference type="Pfam" id="PF16234">
    <property type="entry name" value="DUF4892"/>
    <property type="match status" value="1"/>
</dbReference>
<dbReference type="PROSITE" id="PS51123">
    <property type="entry name" value="OMPA_2"/>
    <property type="match status" value="1"/>
</dbReference>
<keyword evidence="6" id="KW-0732">Signal</keyword>
<gene>
    <name evidence="8" type="ORF">LQ564_15190</name>
</gene>
<dbReference type="InterPro" id="IPR032608">
    <property type="entry name" value="DUF4892"/>
</dbReference>
<dbReference type="EMBL" id="JAJNOC010000004">
    <property type="protein sequence ID" value="MCD2517658.1"/>
    <property type="molecule type" value="Genomic_DNA"/>
</dbReference>
<comment type="subcellular location">
    <subcellularLocation>
        <location evidence="1">Cell outer membrane</location>
    </subcellularLocation>
</comment>
<proteinExistence type="predicted"/>
<dbReference type="PRINTS" id="PR01021">
    <property type="entry name" value="OMPADOMAIN"/>
</dbReference>
<dbReference type="PANTHER" id="PTHR30329">
    <property type="entry name" value="STATOR ELEMENT OF FLAGELLAR MOTOR COMPLEX"/>
    <property type="match status" value="1"/>
</dbReference>
<dbReference type="Proteomes" id="UP001179361">
    <property type="component" value="Unassembled WGS sequence"/>
</dbReference>
<dbReference type="CDD" id="cd07185">
    <property type="entry name" value="OmpA_C-like"/>
    <property type="match status" value="1"/>
</dbReference>
<reference evidence="8" key="1">
    <citation type="submission" date="2021-11" db="EMBL/GenBank/DDBJ databases">
        <title>The complete genome of Massilia sp sp. G4R7.</title>
        <authorList>
            <person name="Liu L."/>
            <person name="Yue J."/>
            <person name="Yuan J."/>
            <person name="Yang F."/>
            <person name="Li L."/>
        </authorList>
    </citation>
    <scope>NUCLEOTIDE SEQUENCE</scope>
    <source>
        <strain evidence="8">G4R7</strain>
    </source>
</reference>
<feature type="region of interest" description="Disordered" evidence="5">
    <location>
        <begin position="309"/>
        <end position="333"/>
    </location>
</feature>
<evidence type="ECO:0000256" key="2">
    <source>
        <dbReference type="ARBA" id="ARBA00023136"/>
    </source>
</evidence>
<feature type="signal peptide" evidence="6">
    <location>
        <begin position="1"/>
        <end position="21"/>
    </location>
</feature>
<evidence type="ECO:0000256" key="1">
    <source>
        <dbReference type="ARBA" id="ARBA00004442"/>
    </source>
</evidence>
<evidence type="ECO:0000256" key="3">
    <source>
        <dbReference type="ARBA" id="ARBA00023237"/>
    </source>
</evidence>
<dbReference type="Pfam" id="PF00691">
    <property type="entry name" value="OmpA"/>
    <property type="match status" value="1"/>
</dbReference>
<dbReference type="PANTHER" id="PTHR30329:SF21">
    <property type="entry name" value="LIPOPROTEIN YIAD-RELATED"/>
    <property type="match status" value="1"/>
</dbReference>
<keyword evidence="9" id="KW-1185">Reference proteome</keyword>
<feature type="chain" id="PRO_5046819415" evidence="6">
    <location>
        <begin position="22"/>
        <end position="333"/>
    </location>
</feature>
<evidence type="ECO:0000256" key="6">
    <source>
        <dbReference type="SAM" id="SignalP"/>
    </source>
</evidence>
<dbReference type="RefSeq" id="WP_231058938.1">
    <property type="nucleotide sequence ID" value="NZ_JAJNOC010000004.1"/>
</dbReference>